<dbReference type="EMBL" id="PCPH01000002">
    <property type="protein sequence ID" value="PRB90493.1"/>
    <property type="molecule type" value="Genomic_DNA"/>
</dbReference>
<dbReference type="RefSeq" id="WP_105681909.1">
    <property type="nucleotide sequence ID" value="NZ_JBBGZD010000001.1"/>
</dbReference>
<evidence type="ECO:0000313" key="4">
    <source>
        <dbReference type="Proteomes" id="UP000238325"/>
    </source>
</evidence>
<keyword evidence="4" id="KW-1185">Reference proteome</keyword>
<dbReference type="Proteomes" id="UP000238325">
    <property type="component" value="Unassembled WGS sequence"/>
</dbReference>
<proteinExistence type="predicted"/>
<comment type="caution">
    <text evidence="2">The sequence shown here is derived from an EMBL/GenBank/DDBJ whole genome shotgun (WGS) entry which is preliminary data.</text>
</comment>
<evidence type="ECO:0000313" key="5">
    <source>
        <dbReference type="Proteomes" id="UP000238534"/>
    </source>
</evidence>
<evidence type="ECO:0000256" key="1">
    <source>
        <dbReference type="SAM" id="MobiDB-lite"/>
    </source>
</evidence>
<gene>
    <name evidence="2" type="ORF">CQ022_05875</name>
    <name evidence="3" type="ORF">CQ033_07110</name>
</gene>
<dbReference type="Proteomes" id="UP000238534">
    <property type="component" value="Unassembled WGS sequence"/>
</dbReference>
<sequence length="338" mass="38335">MKRKTNVFLDFGNTQFDGHLHNIVSKFRNGYKDNTIPGLAKDQLMRELTGKDPLTPESKWAVQQALMEAKQKSEKSDKTFDFFDAKGLNEFVKKSKAQEVDVIVLTASSFPNAIRAIYEIKGLTQLKDISMISVPIHSNRTVMAESKNTEIQRYEKEQKSRIKGLDTVHNIFVDDTKINIEVFQKSKNPATNIGILATRGIDLKQLNNEVDRTLTHLNTIGKPKPQSEIEPIYENVNPLKVEENQDIEEDLYGSYDVTGELKSSKHKYREEVVSTEKNNSKSASYANSEVKDMKLNLSRFTEPKNQRQREVKQGVRSPASNAQGIDRPQVAAKGPKLH</sequence>
<reference evidence="4 5" key="1">
    <citation type="submission" date="2017-09" db="EMBL/GenBank/DDBJ databases">
        <title>Genomic, metabolic, and phenotypic characteristics of bacterial isolates from the natural microbiome of the model nematode Caenorhabditis elegans.</title>
        <authorList>
            <person name="Zimmermann J."/>
            <person name="Obeng N."/>
            <person name="Yang W."/>
            <person name="Obeng O."/>
            <person name="Kissoyan K."/>
            <person name="Pees B."/>
            <person name="Dirksen P."/>
            <person name="Hoppner M."/>
            <person name="Franke A."/>
            <person name="Rosenstiel P."/>
            <person name="Leippe M."/>
            <person name="Dierking K."/>
            <person name="Kaleta C."/>
            <person name="Schulenburg H."/>
        </authorList>
    </citation>
    <scope>NUCLEOTIDE SEQUENCE [LARGE SCALE GENOMIC DNA]</scope>
    <source>
        <strain evidence="2 5">MYb25</strain>
        <strain evidence="3 4">MYb44</strain>
    </source>
</reference>
<dbReference type="EMBL" id="PCPP01000001">
    <property type="protein sequence ID" value="PRB85783.1"/>
    <property type="molecule type" value="Genomic_DNA"/>
</dbReference>
<dbReference type="OrthoDB" id="1275248at2"/>
<name>A0A2S9CZ42_CHRCI</name>
<evidence type="ECO:0000313" key="3">
    <source>
        <dbReference type="EMBL" id="PRB90493.1"/>
    </source>
</evidence>
<dbReference type="AlphaFoldDB" id="A0A2S9CZ42"/>
<feature type="compositionally biased region" description="Basic and acidic residues" evidence="1">
    <location>
        <begin position="301"/>
        <end position="313"/>
    </location>
</feature>
<feature type="region of interest" description="Disordered" evidence="1">
    <location>
        <begin position="263"/>
        <end position="338"/>
    </location>
</feature>
<evidence type="ECO:0000313" key="2">
    <source>
        <dbReference type="EMBL" id="PRB85783.1"/>
    </source>
</evidence>
<organism evidence="2 5">
    <name type="scientific">Chryseobacterium culicis</name>
    <dbReference type="NCBI Taxonomy" id="680127"/>
    <lineage>
        <taxon>Bacteria</taxon>
        <taxon>Pseudomonadati</taxon>
        <taxon>Bacteroidota</taxon>
        <taxon>Flavobacteriia</taxon>
        <taxon>Flavobacteriales</taxon>
        <taxon>Weeksellaceae</taxon>
        <taxon>Chryseobacterium group</taxon>
        <taxon>Chryseobacterium</taxon>
    </lineage>
</organism>
<accession>A0A2S9CZ42</accession>
<protein>
    <submittedName>
        <fullName evidence="2">Uncharacterized protein</fullName>
    </submittedName>
</protein>